<sequence>MATMKVNVIIVRMIRRIMGRCLPLLPPLIVIL</sequence>
<reference evidence="1" key="2">
    <citation type="journal article" date="2015" name="Data Brief">
        <title>Shoot transcriptome of the giant reed, Arundo donax.</title>
        <authorList>
            <person name="Barrero R.A."/>
            <person name="Guerrero F.D."/>
            <person name="Moolhuijzen P."/>
            <person name="Goolsby J.A."/>
            <person name="Tidwell J."/>
            <person name="Bellgard S.E."/>
            <person name="Bellgard M.I."/>
        </authorList>
    </citation>
    <scope>NUCLEOTIDE SEQUENCE</scope>
    <source>
        <tissue evidence="1">Shoot tissue taken approximately 20 cm above the soil surface</tissue>
    </source>
</reference>
<evidence type="ECO:0000313" key="1">
    <source>
        <dbReference type="EMBL" id="JAD53446.1"/>
    </source>
</evidence>
<reference evidence="1" key="1">
    <citation type="submission" date="2014-09" db="EMBL/GenBank/DDBJ databases">
        <authorList>
            <person name="Magalhaes I.L.F."/>
            <person name="Oliveira U."/>
            <person name="Santos F.R."/>
            <person name="Vidigal T.H.D.A."/>
            <person name="Brescovit A.D."/>
            <person name="Santos A.J."/>
        </authorList>
    </citation>
    <scope>NUCLEOTIDE SEQUENCE</scope>
    <source>
        <tissue evidence="1">Shoot tissue taken approximately 20 cm above the soil surface</tissue>
    </source>
</reference>
<protein>
    <submittedName>
        <fullName evidence="1">Uncharacterized protein</fullName>
    </submittedName>
</protein>
<organism evidence="1">
    <name type="scientific">Arundo donax</name>
    <name type="common">Giant reed</name>
    <name type="synonym">Donax arundinaceus</name>
    <dbReference type="NCBI Taxonomy" id="35708"/>
    <lineage>
        <taxon>Eukaryota</taxon>
        <taxon>Viridiplantae</taxon>
        <taxon>Streptophyta</taxon>
        <taxon>Embryophyta</taxon>
        <taxon>Tracheophyta</taxon>
        <taxon>Spermatophyta</taxon>
        <taxon>Magnoliopsida</taxon>
        <taxon>Liliopsida</taxon>
        <taxon>Poales</taxon>
        <taxon>Poaceae</taxon>
        <taxon>PACMAD clade</taxon>
        <taxon>Arundinoideae</taxon>
        <taxon>Arundineae</taxon>
        <taxon>Arundo</taxon>
    </lineage>
</organism>
<name>A0A0A9AQN3_ARUDO</name>
<dbReference type="AlphaFoldDB" id="A0A0A9AQN3"/>
<dbReference type="EMBL" id="GBRH01244449">
    <property type="protein sequence ID" value="JAD53446.1"/>
    <property type="molecule type" value="Transcribed_RNA"/>
</dbReference>
<proteinExistence type="predicted"/>
<accession>A0A0A9AQN3</accession>